<feature type="region of interest" description="Disordered" evidence="1">
    <location>
        <begin position="1"/>
        <end position="68"/>
    </location>
</feature>
<feature type="compositionally biased region" description="Acidic residues" evidence="1">
    <location>
        <begin position="101"/>
        <end position="115"/>
    </location>
</feature>
<name>A0ABV1A8E9_9TELE</name>
<evidence type="ECO:0000256" key="1">
    <source>
        <dbReference type="SAM" id="MobiDB-lite"/>
    </source>
</evidence>
<accession>A0ABV1A8E9</accession>
<protein>
    <submittedName>
        <fullName evidence="2">Uncharacterized protein</fullName>
    </submittedName>
</protein>
<dbReference type="EMBL" id="JAHRIP010085642">
    <property type="protein sequence ID" value="MEQ2314680.1"/>
    <property type="molecule type" value="Genomic_DNA"/>
</dbReference>
<feature type="compositionally biased region" description="Low complexity" evidence="1">
    <location>
        <begin position="258"/>
        <end position="267"/>
    </location>
</feature>
<feature type="region of interest" description="Disordered" evidence="1">
    <location>
        <begin position="231"/>
        <end position="450"/>
    </location>
</feature>
<dbReference type="Proteomes" id="UP001469553">
    <property type="component" value="Unassembled WGS sequence"/>
</dbReference>
<feature type="compositionally biased region" description="Low complexity" evidence="1">
    <location>
        <begin position="38"/>
        <end position="61"/>
    </location>
</feature>
<gene>
    <name evidence="2" type="ORF">AMECASPLE_014676</name>
</gene>
<proteinExistence type="predicted"/>
<feature type="region of interest" description="Disordered" evidence="1">
    <location>
        <begin position="163"/>
        <end position="192"/>
    </location>
</feature>
<evidence type="ECO:0000313" key="2">
    <source>
        <dbReference type="EMBL" id="MEQ2314680.1"/>
    </source>
</evidence>
<feature type="compositionally biased region" description="Polar residues" evidence="1">
    <location>
        <begin position="164"/>
        <end position="173"/>
    </location>
</feature>
<feature type="region of interest" description="Disordered" evidence="1">
    <location>
        <begin position="97"/>
        <end position="123"/>
    </location>
</feature>
<organism evidence="2 3">
    <name type="scientific">Ameca splendens</name>
    <dbReference type="NCBI Taxonomy" id="208324"/>
    <lineage>
        <taxon>Eukaryota</taxon>
        <taxon>Metazoa</taxon>
        <taxon>Chordata</taxon>
        <taxon>Craniata</taxon>
        <taxon>Vertebrata</taxon>
        <taxon>Euteleostomi</taxon>
        <taxon>Actinopterygii</taxon>
        <taxon>Neopterygii</taxon>
        <taxon>Teleostei</taxon>
        <taxon>Neoteleostei</taxon>
        <taxon>Acanthomorphata</taxon>
        <taxon>Ovalentaria</taxon>
        <taxon>Atherinomorphae</taxon>
        <taxon>Cyprinodontiformes</taxon>
        <taxon>Goodeidae</taxon>
        <taxon>Ameca</taxon>
    </lineage>
</organism>
<feature type="compositionally biased region" description="Polar residues" evidence="1">
    <location>
        <begin position="289"/>
        <end position="303"/>
    </location>
</feature>
<evidence type="ECO:0000313" key="3">
    <source>
        <dbReference type="Proteomes" id="UP001469553"/>
    </source>
</evidence>
<feature type="compositionally biased region" description="Basic and acidic residues" evidence="1">
    <location>
        <begin position="336"/>
        <end position="351"/>
    </location>
</feature>
<feature type="region of interest" description="Disordered" evidence="1">
    <location>
        <begin position="462"/>
        <end position="485"/>
    </location>
</feature>
<comment type="caution">
    <text evidence="2">The sequence shown here is derived from an EMBL/GenBank/DDBJ whole genome shotgun (WGS) entry which is preliminary data.</text>
</comment>
<reference evidence="2 3" key="1">
    <citation type="submission" date="2021-06" db="EMBL/GenBank/DDBJ databases">
        <authorList>
            <person name="Palmer J.M."/>
        </authorList>
    </citation>
    <scope>NUCLEOTIDE SEQUENCE [LARGE SCALE GENOMIC DNA]</scope>
    <source>
        <strain evidence="2 3">AS_MEX2019</strain>
        <tissue evidence="2">Muscle</tissue>
    </source>
</reference>
<sequence length="485" mass="51438">MSVFEPTESFPVRKKSSCNMKLPLHRSGDHNGNAFPVSSSSSSSSCLGESSPESLRSLSSLNGGRTDSPLEYDLLEVTLTTTMMPGAENMEDVVLSKWSPEEDELQRDDEEEEDSSVGMFPTESNDVSVSVYLDASSGEYHQNTWNDNLTLSLNANDGCHGNEDVTNGSCGRRSSTTADSDTTEILADDDDDDEEEALFVSVSSEVCVTLAQVSPGGSAAGLDLQTDAVRTDENKLGSERPQGSLVNPPASLDLRETSPISCSSPSSNRPAEDALTVTSAPPEEAEICKTQTRPISAGKTSSLEAKRVPKPVKARTGSQNTSPSKTPPQNKPVSDTARRAVPRKDEVDGGKKSSPGPIKVAVILRRSRGKSASTKANHKVAATSTFVQPEEKNPVVSEVVGDGPLDAPGKPVQDLLDGVEKNSPPAPRKTELMSRAPETEAADGKQRVPSKVSGFKVMEKLSTPHDPAGCRTLEARTVSGPTTVV</sequence>
<keyword evidence="3" id="KW-1185">Reference proteome</keyword>